<dbReference type="RefSeq" id="WP_149368764.1">
    <property type="nucleotide sequence ID" value="NZ_CP043550.1"/>
</dbReference>
<dbReference type="EMBL" id="CP043550">
    <property type="protein sequence ID" value="QEO57584.1"/>
    <property type="molecule type" value="Genomic_DNA"/>
</dbReference>
<accession>A0ABX5ZHW0</accession>
<evidence type="ECO:0000313" key="3">
    <source>
        <dbReference type="EMBL" id="QEO57584.1"/>
    </source>
</evidence>
<dbReference type="SUPFAM" id="SSF52540">
    <property type="entry name" value="P-loop containing nucleoside triphosphate hydrolases"/>
    <property type="match status" value="1"/>
</dbReference>
<evidence type="ECO:0000313" key="4">
    <source>
        <dbReference type="Proteomes" id="UP000322509"/>
    </source>
</evidence>
<protein>
    <submittedName>
        <fullName evidence="3">AAA family ATPase</fullName>
    </submittedName>
</protein>
<dbReference type="PANTHER" id="PTHR30153:SF2">
    <property type="entry name" value="REPLICATIVE DNA HELICASE"/>
    <property type="match status" value="1"/>
</dbReference>
<reference evidence="3 4" key="1">
    <citation type="submission" date="2019-09" db="EMBL/GenBank/DDBJ databases">
        <title>Complete genome sequence of Francisella marina E103-15.</title>
        <authorList>
            <person name="Tekedar H.C."/>
            <person name="Griffin M.J."/>
            <person name="Waldbieser G.C."/>
            <person name="Soto E."/>
        </authorList>
    </citation>
    <scope>NUCLEOTIDE SEQUENCE [LARGE SCALE GENOMIC DNA]</scope>
    <source>
        <strain evidence="3 4">E103-15</strain>
    </source>
</reference>
<keyword evidence="4" id="KW-1185">Reference proteome</keyword>
<dbReference type="InterPro" id="IPR007694">
    <property type="entry name" value="DNA_helicase_DnaB-like_C"/>
</dbReference>
<dbReference type="Gene3D" id="3.40.50.300">
    <property type="entry name" value="P-loop containing nucleotide triphosphate hydrolases"/>
    <property type="match status" value="1"/>
</dbReference>
<dbReference type="Proteomes" id="UP000322509">
    <property type="component" value="Chromosome"/>
</dbReference>
<dbReference type="SMART" id="SM00382">
    <property type="entry name" value="AAA"/>
    <property type="match status" value="1"/>
</dbReference>
<dbReference type="Pfam" id="PF03796">
    <property type="entry name" value="DnaB_C"/>
    <property type="match status" value="1"/>
</dbReference>
<evidence type="ECO:0000259" key="2">
    <source>
        <dbReference type="PROSITE" id="PS51199"/>
    </source>
</evidence>
<organism evidence="3 4">
    <name type="scientific">Francisella marina</name>
    <dbReference type="NCBI Taxonomy" id="2249302"/>
    <lineage>
        <taxon>Bacteria</taxon>
        <taxon>Pseudomonadati</taxon>
        <taxon>Pseudomonadota</taxon>
        <taxon>Gammaproteobacteria</taxon>
        <taxon>Thiotrichales</taxon>
        <taxon>Francisellaceae</taxon>
        <taxon>Francisella</taxon>
    </lineage>
</organism>
<evidence type="ECO:0000256" key="1">
    <source>
        <dbReference type="ARBA" id="ARBA00022515"/>
    </source>
</evidence>
<dbReference type="InterPro" id="IPR027417">
    <property type="entry name" value="P-loop_NTPase"/>
</dbReference>
<sequence>MKSFNKQDIRDISTSKYEQILDDLQLDVNDNIISNAERNATADRKREDLINEYLEYFKDDISPKDYISEYNEINNLLTAVEKDYVTYDISNITAKNKYKDYLKSLDIERKNKIETGFHAFDNEVKGISSGLTIVTGLSSLGKSTFCTQLADQIAMRGDKVLYLNAEMQDSHVFSKSITRLSGKYQQLSFYDILTIKDCQFQPKIDSFVNSINDFNTFADNLIIKQVSKNWGSELRQDIKALTKINDNKPPVVFIDYIQILPTLPESQSRGNEYVAINETVSELKSIIQETGAYIVAISSLSRASYEKGISLSSLKASGNLEYSAEMVLAIEPCRDELCEGEPIYDNKKQLFNTDLINTWKKLDEKVVTVRVLKNRMGRTGHSFDLLFESAKAKFTESSI</sequence>
<name>A0ABX5ZHW0_9GAMM</name>
<keyword evidence="1" id="KW-0639">Primosome</keyword>
<proteinExistence type="predicted"/>
<feature type="domain" description="SF4 helicase" evidence="2">
    <location>
        <begin position="106"/>
        <end position="399"/>
    </location>
</feature>
<gene>
    <name evidence="3" type="ORF">F0R74_06850</name>
</gene>
<dbReference type="PROSITE" id="PS51199">
    <property type="entry name" value="SF4_HELICASE"/>
    <property type="match status" value="1"/>
</dbReference>
<dbReference type="InterPro" id="IPR003593">
    <property type="entry name" value="AAA+_ATPase"/>
</dbReference>
<dbReference type="PANTHER" id="PTHR30153">
    <property type="entry name" value="REPLICATIVE DNA HELICASE DNAB"/>
    <property type="match status" value="1"/>
</dbReference>